<dbReference type="SUPFAM" id="SSF90002">
    <property type="entry name" value="Hypothetical protein YjiA, C-terminal domain"/>
    <property type="match status" value="1"/>
</dbReference>
<evidence type="ECO:0000256" key="3">
    <source>
        <dbReference type="ARBA" id="ARBA00023186"/>
    </source>
</evidence>
<evidence type="ECO:0000256" key="6">
    <source>
        <dbReference type="ARBA" id="ARBA00049117"/>
    </source>
</evidence>
<evidence type="ECO:0000259" key="7">
    <source>
        <dbReference type="SMART" id="SM00833"/>
    </source>
</evidence>
<evidence type="ECO:0000256" key="4">
    <source>
        <dbReference type="ARBA" id="ARBA00034320"/>
    </source>
</evidence>
<dbReference type="SMART" id="SM00833">
    <property type="entry name" value="CobW_C"/>
    <property type="match status" value="1"/>
</dbReference>
<accession>A0A4R5U7K8</accession>
<comment type="caution">
    <text evidence="8">The sequence shown here is derived from an EMBL/GenBank/DDBJ whole genome shotgun (WGS) entry which is preliminary data.</text>
</comment>
<dbReference type="Pfam" id="PF02492">
    <property type="entry name" value="cobW"/>
    <property type="match status" value="1"/>
</dbReference>
<evidence type="ECO:0000313" key="9">
    <source>
        <dbReference type="Proteomes" id="UP000295238"/>
    </source>
</evidence>
<dbReference type="InterPro" id="IPR051316">
    <property type="entry name" value="Zinc-reg_GTPase_activator"/>
</dbReference>
<keyword evidence="1" id="KW-0547">Nucleotide-binding</keyword>
<dbReference type="SUPFAM" id="SSF52540">
    <property type="entry name" value="P-loop containing nucleoside triphosphate hydrolases"/>
    <property type="match status" value="1"/>
</dbReference>
<dbReference type="RefSeq" id="WP_133318139.1">
    <property type="nucleotide sequence ID" value="NZ_SMTL01000008.1"/>
</dbReference>
<dbReference type="AlphaFoldDB" id="A0A4R5U7K8"/>
<dbReference type="InterPro" id="IPR012824">
    <property type="entry name" value="CobW"/>
</dbReference>
<keyword evidence="2" id="KW-0378">Hydrolase</keyword>
<evidence type="ECO:0000256" key="5">
    <source>
        <dbReference type="ARBA" id="ARBA00045658"/>
    </source>
</evidence>
<dbReference type="Proteomes" id="UP000295238">
    <property type="component" value="Unassembled WGS sequence"/>
</dbReference>
<evidence type="ECO:0000256" key="2">
    <source>
        <dbReference type="ARBA" id="ARBA00022801"/>
    </source>
</evidence>
<dbReference type="InterPro" id="IPR003495">
    <property type="entry name" value="CobW/HypB/UreG_nucleotide-bd"/>
</dbReference>
<dbReference type="PANTHER" id="PTHR13748:SF62">
    <property type="entry name" value="COBW DOMAIN-CONTAINING PROTEIN"/>
    <property type="match status" value="1"/>
</dbReference>
<evidence type="ECO:0000256" key="1">
    <source>
        <dbReference type="ARBA" id="ARBA00022741"/>
    </source>
</evidence>
<dbReference type="PANTHER" id="PTHR13748">
    <property type="entry name" value="COBW-RELATED"/>
    <property type="match status" value="1"/>
</dbReference>
<dbReference type="GO" id="GO:0005737">
    <property type="term" value="C:cytoplasm"/>
    <property type="evidence" value="ECO:0007669"/>
    <property type="project" value="TreeGrafter"/>
</dbReference>
<gene>
    <name evidence="8" type="primary">cobW</name>
    <name evidence="8" type="ORF">E2F50_20960</name>
</gene>
<dbReference type="EMBL" id="SMTL01000008">
    <property type="protein sequence ID" value="TDK30310.1"/>
    <property type="molecule type" value="Genomic_DNA"/>
</dbReference>
<dbReference type="InterPro" id="IPR027417">
    <property type="entry name" value="P-loop_NTPase"/>
</dbReference>
<keyword evidence="3" id="KW-0143">Chaperone</keyword>
<dbReference type="NCBIfam" id="TIGR02475">
    <property type="entry name" value="CobW"/>
    <property type="match status" value="1"/>
</dbReference>
<dbReference type="Gene3D" id="3.40.50.300">
    <property type="entry name" value="P-loop containing nucleotide triphosphate hydrolases"/>
    <property type="match status" value="1"/>
</dbReference>
<dbReference type="Gene3D" id="3.30.1220.10">
    <property type="entry name" value="CobW-like, C-terminal domain"/>
    <property type="match status" value="1"/>
</dbReference>
<comment type="catalytic activity">
    <reaction evidence="6">
        <text>GTP + H2O = GDP + phosphate + H(+)</text>
        <dbReference type="Rhea" id="RHEA:19669"/>
        <dbReference type="ChEBI" id="CHEBI:15377"/>
        <dbReference type="ChEBI" id="CHEBI:15378"/>
        <dbReference type="ChEBI" id="CHEBI:37565"/>
        <dbReference type="ChEBI" id="CHEBI:43474"/>
        <dbReference type="ChEBI" id="CHEBI:58189"/>
    </reaction>
    <physiologicalReaction direction="left-to-right" evidence="6">
        <dbReference type="Rhea" id="RHEA:19670"/>
    </physiologicalReaction>
</comment>
<dbReference type="GO" id="GO:0016787">
    <property type="term" value="F:hydrolase activity"/>
    <property type="evidence" value="ECO:0007669"/>
    <property type="project" value="UniProtKB-KW"/>
</dbReference>
<feature type="domain" description="CobW C-terminal" evidence="7">
    <location>
        <begin position="260"/>
        <end position="351"/>
    </location>
</feature>
<dbReference type="OrthoDB" id="9808822at2"/>
<dbReference type="GO" id="GO:0009236">
    <property type="term" value="P:cobalamin biosynthetic process"/>
    <property type="evidence" value="ECO:0007669"/>
    <property type="project" value="InterPro"/>
</dbReference>
<protein>
    <submittedName>
        <fullName evidence="8">Cobalamin biosynthesis protein CobW</fullName>
    </submittedName>
</protein>
<dbReference type="GO" id="GO:0000166">
    <property type="term" value="F:nucleotide binding"/>
    <property type="evidence" value="ECO:0007669"/>
    <property type="project" value="UniProtKB-KW"/>
</dbReference>
<keyword evidence="9" id="KW-1185">Reference proteome</keyword>
<reference evidence="8 9" key="1">
    <citation type="submission" date="2019-03" db="EMBL/GenBank/DDBJ databases">
        <title>Rhizobium sp. nov., an bacterium isolated from biocrust in Mu Us Desert.</title>
        <authorList>
            <person name="Lixiong L."/>
        </authorList>
    </citation>
    <scope>NUCLEOTIDE SEQUENCE [LARGE SCALE GENOMIC DNA]</scope>
    <source>
        <strain evidence="8 9">SPY-1</strain>
    </source>
</reference>
<comment type="similarity">
    <text evidence="4">Belongs to the SIMIBI class G3E GTPase family. ZNG1 subfamily.</text>
</comment>
<dbReference type="CDD" id="cd03112">
    <property type="entry name" value="CobW-like"/>
    <property type="match status" value="1"/>
</dbReference>
<dbReference type="Pfam" id="PF07683">
    <property type="entry name" value="CobW_C"/>
    <property type="match status" value="1"/>
</dbReference>
<proteinExistence type="inferred from homology"/>
<dbReference type="InterPro" id="IPR011629">
    <property type="entry name" value="CobW-like_C"/>
</dbReference>
<dbReference type="InterPro" id="IPR036627">
    <property type="entry name" value="CobW-likC_sf"/>
</dbReference>
<sequence length="351" mass="37623">MSASSAPAYNFGRVPCTVVTGFLGAGKTTLIRNLIETLEGKRLAIIVNEFGDVGIDGEVLKGCGIETCPEDNIIELANGCICCTVADDFVPAIDRILAMQPRVDHILIETSGLALPKPLVQAFQWPDVKARVTVDGVIAVVDGVALAEGRVADDHDALEAQRQADSSIDHDDPVEEVFDDQVACADMIVLTKTDLLDQAGLAAAKGRLQAHLPRAVKIVTAANGAVDPAILIGLGLAVEDDIENRKTHHDDELDHDHDDFDSFVVDLPMVADAEELAARISATAEAENVLRIKGFVEVANKPMRLQVQAVGSRVNHYFDRAWGADEARQSRLVVIGEKGLDRAAIEKMLAA</sequence>
<comment type="function">
    <text evidence="5">Zinc chaperone that directly transfers zinc cofactor to target proteins, thereby activating them. Zinc is transferred from the CXCC motif in the GTPase domain to the zinc binding site in target proteins in a process requiring GTP hydrolysis.</text>
</comment>
<name>A0A4R5U7K8_9HYPH</name>
<organism evidence="8 9">
    <name type="scientific">Rhizobium deserti</name>
    <dbReference type="NCBI Taxonomy" id="2547961"/>
    <lineage>
        <taxon>Bacteria</taxon>
        <taxon>Pseudomonadati</taxon>
        <taxon>Pseudomonadota</taxon>
        <taxon>Alphaproteobacteria</taxon>
        <taxon>Hyphomicrobiales</taxon>
        <taxon>Rhizobiaceae</taxon>
        <taxon>Rhizobium/Agrobacterium group</taxon>
        <taxon>Rhizobium</taxon>
    </lineage>
</organism>
<evidence type="ECO:0000313" key="8">
    <source>
        <dbReference type="EMBL" id="TDK30310.1"/>
    </source>
</evidence>